<evidence type="ECO:0000313" key="2">
    <source>
        <dbReference type="EMBL" id="KFB53270.1"/>
    </source>
</evidence>
<dbReference type="OrthoDB" id="167578at2759"/>
<dbReference type="EMBL" id="ATLV01026708">
    <property type="status" value="NOT_ANNOTATED_CDS"/>
    <property type="molecule type" value="Genomic_DNA"/>
</dbReference>
<dbReference type="AlphaFoldDB" id="A0A084WSS6"/>
<feature type="region of interest" description="Disordered" evidence="1">
    <location>
        <begin position="1"/>
        <end position="20"/>
    </location>
</feature>
<accession>A0A084WSS6</accession>
<evidence type="ECO:0000313" key="3">
    <source>
        <dbReference type="EnsemblMetazoa" id="ASIC021574-PA"/>
    </source>
</evidence>
<organism evidence="2">
    <name type="scientific">Anopheles sinensis</name>
    <name type="common">Mosquito</name>
    <dbReference type="NCBI Taxonomy" id="74873"/>
    <lineage>
        <taxon>Eukaryota</taxon>
        <taxon>Metazoa</taxon>
        <taxon>Ecdysozoa</taxon>
        <taxon>Arthropoda</taxon>
        <taxon>Hexapoda</taxon>
        <taxon>Insecta</taxon>
        <taxon>Pterygota</taxon>
        <taxon>Neoptera</taxon>
        <taxon>Endopterygota</taxon>
        <taxon>Diptera</taxon>
        <taxon>Nematocera</taxon>
        <taxon>Culicoidea</taxon>
        <taxon>Culicidae</taxon>
        <taxon>Anophelinae</taxon>
        <taxon>Anopheles</taxon>
    </lineage>
</organism>
<gene>
    <name evidence="2" type="ORF">ZHAS_00021574</name>
</gene>
<evidence type="ECO:0000313" key="4">
    <source>
        <dbReference type="Proteomes" id="UP000030765"/>
    </source>
</evidence>
<dbReference type="PROSITE" id="PS51257">
    <property type="entry name" value="PROKAR_LIPOPROTEIN"/>
    <property type="match status" value="1"/>
</dbReference>
<reference evidence="2 4" key="1">
    <citation type="journal article" date="2014" name="BMC Genomics">
        <title>Genome sequence of Anopheles sinensis provides insight into genetics basis of mosquito competence for malaria parasites.</title>
        <authorList>
            <person name="Zhou D."/>
            <person name="Zhang D."/>
            <person name="Ding G."/>
            <person name="Shi L."/>
            <person name="Hou Q."/>
            <person name="Ye Y."/>
            <person name="Xu Y."/>
            <person name="Zhou H."/>
            <person name="Xiong C."/>
            <person name="Li S."/>
            <person name="Yu J."/>
            <person name="Hong S."/>
            <person name="Yu X."/>
            <person name="Zou P."/>
            <person name="Chen C."/>
            <person name="Chang X."/>
            <person name="Wang W."/>
            <person name="Lv Y."/>
            <person name="Sun Y."/>
            <person name="Ma L."/>
            <person name="Shen B."/>
            <person name="Zhu C."/>
        </authorList>
    </citation>
    <scope>NUCLEOTIDE SEQUENCE [LARGE SCALE GENOMIC DNA]</scope>
</reference>
<evidence type="ECO:0000256" key="1">
    <source>
        <dbReference type="SAM" id="MobiDB-lite"/>
    </source>
</evidence>
<dbReference type="VEuPathDB" id="VectorBase:ASIC021574"/>
<dbReference type="EnsemblMetazoa" id="ASIC021574-RA">
    <property type="protein sequence ID" value="ASIC021574-PA"/>
    <property type="gene ID" value="ASIC021574"/>
</dbReference>
<proteinExistence type="predicted"/>
<sequence length="104" mass="11836">MHTVRTDLLQSSSNHPKLAQPKLTPISNLLISSCTKYKCYARVILSNSQKIRSVGRHTHGPETERIEYGRQKRGFPVEETTDHKDDTPTVVCPPDIKQHYVIPD</sequence>
<reference evidence="3" key="2">
    <citation type="submission" date="2020-05" db="UniProtKB">
        <authorList>
            <consortium name="EnsemblMetazoa"/>
        </authorList>
    </citation>
    <scope>IDENTIFICATION</scope>
</reference>
<feature type="compositionally biased region" description="Basic and acidic residues" evidence="1">
    <location>
        <begin position="59"/>
        <end position="70"/>
    </location>
</feature>
<keyword evidence="4" id="KW-1185">Reference proteome</keyword>
<dbReference type="Proteomes" id="UP000030765">
    <property type="component" value="Unassembled WGS sequence"/>
</dbReference>
<dbReference type="EMBL" id="KE525417">
    <property type="protein sequence ID" value="KFB53270.1"/>
    <property type="molecule type" value="Genomic_DNA"/>
</dbReference>
<dbReference type="Gene3D" id="2.20.25.240">
    <property type="match status" value="1"/>
</dbReference>
<protein>
    <submittedName>
        <fullName evidence="2 3">Modifier of mdg4-like isoform X4</fullName>
    </submittedName>
</protein>
<name>A0A084WSS6_ANOSI</name>
<feature type="region of interest" description="Disordered" evidence="1">
    <location>
        <begin position="52"/>
        <end position="94"/>
    </location>
</feature>
<dbReference type="VEuPathDB" id="VectorBase:ASIS023731"/>